<keyword evidence="4 6" id="KW-0233">DNA recombination</keyword>
<dbReference type="Gene3D" id="1.10.8.10">
    <property type="entry name" value="DNA helicase RuvA subunit, C-terminal domain"/>
    <property type="match status" value="1"/>
</dbReference>
<organism evidence="8 9">
    <name type="scientific">Effusibacillus consociatus</name>
    <dbReference type="NCBI Taxonomy" id="1117041"/>
    <lineage>
        <taxon>Bacteria</taxon>
        <taxon>Bacillati</taxon>
        <taxon>Bacillota</taxon>
        <taxon>Bacilli</taxon>
        <taxon>Bacillales</taxon>
        <taxon>Alicyclobacillaceae</taxon>
        <taxon>Effusibacillus</taxon>
    </lineage>
</organism>
<keyword evidence="1 6" id="KW-0963">Cytoplasm</keyword>
<comment type="caution">
    <text evidence="6">Lacks conserved residue(s) required for the propagation of feature annotation.</text>
</comment>
<proteinExistence type="inferred from homology"/>
<evidence type="ECO:0000256" key="1">
    <source>
        <dbReference type="ARBA" id="ARBA00022490"/>
    </source>
</evidence>
<dbReference type="Pfam" id="PF14520">
    <property type="entry name" value="HHH_5"/>
    <property type="match status" value="1"/>
</dbReference>
<dbReference type="Pfam" id="PF07499">
    <property type="entry name" value="RuvA_C"/>
    <property type="match status" value="1"/>
</dbReference>
<dbReference type="InterPro" id="IPR000085">
    <property type="entry name" value="RuvA"/>
</dbReference>
<dbReference type="Gene3D" id="1.10.150.20">
    <property type="entry name" value="5' to 3' exonuclease, C-terminal subdomain"/>
    <property type="match status" value="1"/>
</dbReference>
<dbReference type="SUPFAM" id="SSF46929">
    <property type="entry name" value="DNA helicase RuvA subunit, C-terminal domain"/>
    <property type="match status" value="1"/>
</dbReference>
<comment type="domain">
    <text evidence="6">Has three domains with a flexible linker between the domains II and III and assumes an 'L' shape. Domain III is highly mobile and contacts RuvB.</text>
</comment>
<comment type="similarity">
    <text evidence="6">Belongs to the RuvA family.</text>
</comment>
<dbReference type="SUPFAM" id="SSF47781">
    <property type="entry name" value="RuvA domain 2-like"/>
    <property type="match status" value="1"/>
</dbReference>
<dbReference type="GO" id="GO:0016787">
    <property type="term" value="F:hydrolase activity"/>
    <property type="evidence" value="ECO:0007669"/>
    <property type="project" value="UniProtKB-KW"/>
</dbReference>
<evidence type="ECO:0000256" key="6">
    <source>
        <dbReference type="HAMAP-Rule" id="MF_00031"/>
    </source>
</evidence>
<comment type="function">
    <text evidence="6">The RuvA-RuvB-RuvC complex processes Holliday junction (HJ) DNA during genetic recombination and DNA repair, while the RuvA-RuvB complex plays an important role in the rescue of blocked DNA replication forks via replication fork reversal (RFR). RuvA specifically binds to HJ cruciform DNA, conferring on it an open structure. The RuvB hexamer acts as an ATP-dependent pump, pulling dsDNA into and through the RuvAB complex. HJ branch migration allows RuvC to scan DNA until it finds its consensus sequence, where it cleaves and resolves the cruciform DNA.</text>
</comment>
<dbReference type="InterPro" id="IPR012340">
    <property type="entry name" value="NA-bd_OB-fold"/>
</dbReference>
<keyword evidence="9" id="KW-1185">Reference proteome</keyword>
<dbReference type="Pfam" id="PF01330">
    <property type="entry name" value="RuvA_N"/>
    <property type="match status" value="1"/>
</dbReference>
<dbReference type="CDD" id="cd14332">
    <property type="entry name" value="UBA_RuvA_C"/>
    <property type="match status" value="1"/>
</dbReference>
<accession>A0ABV9Q708</accession>
<evidence type="ECO:0000256" key="5">
    <source>
        <dbReference type="ARBA" id="ARBA00023204"/>
    </source>
</evidence>
<keyword evidence="5 6" id="KW-0234">DNA repair</keyword>
<comment type="subunit">
    <text evidence="6">Homotetramer. Forms an RuvA(8)-RuvB(12)-Holliday junction (HJ) complex. HJ DNA is sandwiched between 2 RuvA tetramers; dsDNA enters through RuvA and exits via RuvB. An RuvB hexamer assembles on each DNA strand where it exits the tetramer. Each RuvB hexamer is contacted by two RuvA subunits (via domain III) on 2 adjacent RuvB subunits; this complex drives branch migration. In the full resolvosome a probable DNA-RuvA(4)-RuvB(12)-RuvC(2) complex forms which resolves the HJ.</text>
</comment>
<sequence>MIAFVEGIVEDAAIDHIVLNVNGLGYRVFVSGTTSYSIQPGSRQRLFTHQHVREDAIVLFGFKTKQERDLFVRLQNVSGIGPKAALTIVGAAPIGDVIEAIQGEHVDFLKKLPGIGQKTAQRLIIELKDKLEDLGMPGGAGIPVYTGAVSPRGDGELFEALLALGYNDKEARGVVRVLAKEIEEGAALETLIKKALQHLTR</sequence>
<dbReference type="SUPFAM" id="SSF50249">
    <property type="entry name" value="Nucleic acid-binding proteins"/>
    <property type="match status" value="1"/>
</dbReference>
<comment type="caution">
    <text evidence="8">The sequence shown here is derived from an EMBL/GenBank/DDBJ whole genome shotgun (WGS) entry which is preliminary data.</text>
</comment>
<evidence type="ECO:0000259" key="7">
    <source>
        <dbReference type="SMART" id="SM00278"/>
    </source>
</evidence>
<dbReference type="InterPro" id="IPR003583">
    <property type="entry name" value="Hlx-hairpin-Hlx_DNA-bd_motif"/>
</dbReference>
<protein>
    <recommendedName>
        <fullName evidence="6">Holliday junction branch migration complex subunit RuvA</fullName>
    </recommendedName>
</protein>
<dbReference type="SMART" id="SM00278">
    <property type="entry name" value="HhH1"/>
    <property type="match status" value="2"/>
</dbReference>
<gene>
    <name evidence="6 8" type="primary">ruvA</name>
    <name evidence="8" type="ORF">ACFO8Q_20410</name>
</gene>
<dbReference type="InterPro" id="IPR013849">
    <property type="entry name" value="DNA_helicase_Holl-junc_RuvA_I"/>
</dbReference>
<dbReference type="HAMAP" id="MF_00031">
    <property type="entry name" value="DNA_HJ_migration_RuvA"/>
    <property type="match status" value="1"/>
</dbReference>
<evidence type="ECO:0000313" key="9">
    <source>
        <dbReference type="Proteomes" id="UP001596002"/>
    </source>
</evidence>
<dbReference type="GO" id="GO:0003678">
    <property type="term" value="F:DNA helicase activity"/>
    <property type="evidence" value="ECO:0007669"/>
    <property type="project" value="UniProtKB-EC"/>
</dbReference>
<dbReference type="EMBL" id="JBHSHC010000142">
    <property type="protein sequence ID" value="MFC4769678.1"/>
    <property type="molecule type" value="Genomic_DNA"/>
</dbReference>
<name>A0ABV9Q708_9BACL</name>
<feature type="domain" description="Helix-hairpin-helix DNA-binding motif class 1" evidence="7">
    <location>
        <begin position="107"/>
        <end position="126"/>
    </location>
</feature>
<keyword evidence="3 6" id="KW-0238">DNA-binding</keyword>
<dbReference type="Proteomes" id="UP001596002">
    <property type="component" value="Unassembled WGS sequence"/>
</dbReference>
<keyword evidence="2 6" id="KW-0227">DNA damage</keyword>
<dbReference type="InterPro" id="IPR011114">
    <property type="entry name" value="RuvA_C"/>
</dbReference>
<dbReference type="RefSeq" id="WP_380028466.1">
    <property type="nucleotide sequence ID" value="NZ_JBHSHC010000142.1"/>
</dbReference>
<comment type="subcellular location">
    <subcellularLocation>
        <location evidence="6">Cytoplasm</location>
    </subcellularLocation>
</comment>
<dbReference type="InterPro" id="IPR036267">
    <property type="entry name" value="RuvA_C_sf"/>
</dbReference>
<dbReference type="InterPro" id="IPR010994">
    <property type="entry name" value="RuvA_2-like"/>
</dbReference>
<feature type="region of interest" description="Domain III" evidence="6">
    <location>
        <begin position="156"/>
        <end position="201"/>
    </location>
</feature>
<keyword evidence="8" id="KW-0378">Hydrolase</keyword>
<evidence type="ECO:0000256" key="3">
    <source>
        <dbReference type="ARBA" id="ARBA00023125"/>
    </source>
</evidence>
<dbReference type="Gene3D" id="2.40.50.140">
    <property type="entry name" value="Nucleic acid-binding proteins"/>
    <property type="match status" value="1"/>
</dbReference>
<feature type="domain" description="Helix-hairpin-helix DNA-binding motif class 1" evidence="7">
    <location>
        <begin position="72"/>
        <end position="91"/>
    </location>
</feature>
<evidence type="ECO:0000256" key="2">
    <source>
        <dbReference type="ARBA" id="ARBA00022763"/>
    </source>
</evidence>
<dbReference type="NCBIfam" id="TIGR00084">
    <property type="entry name" value="ruvA"/>
    <property type="match status" value="1"/>
</dbReference>
<evidence type="ECO:0000256" key="4">
    <source>
        <dbReference type="ARBA" id="ARBA00023172"/>
    </source>
</evidence>
<evidence type="ECO:0000313" key="8">
    <source>
        <dbReference type="EMBL" id="MFC4769678.1"/>
    </source>
</evidence>
<reference evidence="9" key="1">
    <citation type="journal article" date="2019" name="Int. J. Syst. Evol. Microbiol.">
        <title>The Global Catalogue of Microorganisms (GCM) 10K type strain sequencing project: providing services to taxonomists for standard genome sequencing and annotation.</title>
        <authorList>
            <consortium name="The Broad Institute Genomics Platform"/>
            <consortium name="The Broad Institute Genome Sequencing Center for Infectious Disease"/>
            <person name="Wu L."/>
            <person name="Ma J."/>
        </authorList>
    </citation>
    <scope>NUCLEOTIDE SEQUENCE [LARGE SCALE GENOMIC DNA]</scope>
    <source>
        <strain evidence="9">WYCCWR 12678</strain>
    </source>
</reference>